<dbReference type="GO" id="GO:0005576">
    <property type="term" value="C:extracellular region"/>
    <property type="evidence" value="ECO:0007669"/>
    <property type="project" value="UniProtKB-SubCell"/>
</dbReference>
<dbReference type="SUPFAM" id="SSF140693">
    <property type="entry name" value="IpaD-like"/>
    <property type="match status" value="1"/>
</dbReference>
<dbReference type="NCBIfam" id="NF011858">
    <property type="entry name" value="PRK15330.1"/>
    <property type="match status" value="1"/>
</dbReference>
<accession>A0A2K0JEP4</accession>
<evidence type="ECO:0000256" key="2">
    <source>
        <dbReference type="ARBA" id="ARBA00007741"/>
    </source>
</evidence>
<keyword evidence="3" id="KW-0964">Secreted</keyword>
<feature type="region of interest" description="Disordered" evidence="6">
    <location>
        <begin position="1"/>
        <end position="27"/>
    </location>
</feature>
<organism evidence="7 8">
    <name type="scientific">Salmonella enterica subsp. houtenae serovar 50:g,z51:-</name>
    <dbReference type="NCBI Taxonomy" id="1173947"/>
    <lineage>
        <taxon>Bacteria</taxon>
        <taxon>Pseudomonadati</taxon>
        <taxon>Pseudomonadota</taxon>
        <taxon>Gammaproteobacteria</taxon>
        <taxon>Enterobacterales</taxon>
        <taxon>Enterobacteriaceae</taxon>
        <taxon>Salmonella</taxon>
    </lineage>
</organism>
<keyword evidence="4" id="KW-0843">Virulence</keyword>
<keyword evidence="5" id="KW-0175">Coiled coil</keyword>
<comment type="caution">
    <text evidence="7">The sequence shown here is derived from an EMBL/GenBank/DDBJ whole genome shotgun (WGS) entry which is preliminary data.</text>
</comment>
<dbReference type="EMBL" id="JWSP02000004">
    <property type="protein sequence ID" value="PNO33755.1"/>
    <property type="molecule type" value="Genomic_DNA"/>
</dbReference>
<dbReference type="InterPro" id="IPR036708">
    <property type="entry name" value="BipD-like_sf"/>
</dbReference>
<evidence type="ECO:0000313" key="8">
    <source>
        <dbReference type="Proteomes" id="UP000236163"/>
    </source>
</evidence>
<evidence type="ECO:0000313" key="7">
    <source>
        <dbReference type="EMBL" id="PNO33755.1"/>
    </source>
</evidence>
<evidence type="ECO:0000256" key="4">
    <source>
        <dbReference type="ARBA" id="ARBA00023026"/>
    </source>
</evidence>
<name>A0A2K0JEP4_SALHO</name>
<evidence type="ECO:0000256" key="3">
    <source>
        <dbReference type="ARBA" id="ARBA00022525"/>
    </source>
</evidence>
<dbReference type="AlphaFoldDB" id="A0A2K0JEP4"/>
<dbReference type="InterPro" id="IPR009483">
    <property type="entry name" value="IpaD/BipD/SipD"/>
</dbReference>
<dbReference type="NCBIfam" id="TIGR02553">
    <property type="entry name" value="SipD_IpaD_SspD"/>
    <property type="match status" value="1"/>
</dbReference>
<gene>
    <name evidence="7" type="ORF">RK55_011510</name>
</gene>
<dbReference type="Pfam" id="PF06511">
    <property type="entry name" value="T3SS_TC"/>
    <property type="match status" value="1"/>
</dbReference>
<comment type="subcellular location">
    <subcellularLocation>
        <location evidence="1">Secreted</location>
    </subcellularLocation>
</comment>
<evidence type="ECO:0000256" key="1">
    <source>
        <dbReference type="ARBA" id="ARBA00004613"/>
    </source>
</evidence>
<dbReference type="STRING" id="523831.SEHO0A_02924"/>
<sequence>MLNIQNYSASPRAGVVAERPQTTSASDRIEITATPSTTEHRGADIISLSQAATKAQQAQQTLRSTLPVSEENNDERTLARQQLTSSLNALAKSGVSLSAEQTEGLRSAFSAPALALFSTAPMAQPRATISDAEIWDMVSQNISAIGDNYLGVYENVVAVYTDFYQAFSDILSKMGGWLSPGKDGNTVKLNVDALKSEIRSLVNKYNQVTKNTILFPSQTGSGVTTTTRAEAEQWIKELNLPDSCLKASGSGYVVLVDTGPLNKMITDLNGIGSGSDLELDNAKYQAWQSGFKAQEENLKTTLQTLTQKYSNANSLYDNLVKVLSSTISSSLETAKSFLQG</sequence>
<proteinExistence type="inferred from homology"/>
<protein>
    <submittedName>
        <fullName evidence="7">Type III secretion system needle tip protein SipD</fullName>
    </submittedName>
</protein>
<evidence type="ECO:0000256" key="6">
    <source>
        <dbReference type="SAM" id="MobiDB-lite"/>
    </source>
</evidence>
<dbReference type="Proteomes" id="UP000236163">
    <property type="component" value="Unassembled WGS sequence"/>
</dbReference>
<dbReference type="Gene3D" id="1.20.1710.10">
    <property type="entry name" value="IpaD-like"/>
    <property type="match status" value="1"/>
</dbReference>
<reference evidence="8" key="1">
    <citation type="submission" date="2017-12" db="EMBL/GenBank/DDBJ databases">
        <title>FDA dAtabase for Regulatory Grade micrObial Sequences (FDA-ARGOS): Supporting development and validation of Infectious Disease Dx tests.</title>
        <authorList>
            <person name="Sichtig H."/>
            <person name="Tallon L."/>
            <person name="Sadzewicz L."/>
            <person name="Sengamalay N."/>
            <person name="Nagaraj S."/>
            <person name="Vavikolanu K."/>
            <person name="Aluvathingal J."/>
            <person name="Nadendla S."/>
            <person name="Pirone D.C."/>
            <person name="Hoffman M."/>
            <person name="Muruvanda T."/>
            <person name="Allard M."/>
            <person name="Evans P."/>
        </authorList>
    </citation>
    <scope>NUCLEOTIDE SEQUENCE [LARGE SCALE GENOMIC DNA]</scope>
    <source>
        <strain evidence="8">FDAARGOS_55</strain>
    </source>
</reference>
<comment type="similarity">
    <text evidence="2">Belongs to the invasin protein D family.</text>
</comment>
<evidence type="ECO:0000256" key="5">
    <source>
        <dbReference type="ARBA" id="ARBA00023054"/>
    </source>
</evidence>